<evidence type="ECO:0000313" key="1">
    <source>
        <dbReference type="EMBL" id="SFF22643.1"/>
    </source>
</evidence>
<accession>A0A1I2GZR9</accession>
<keyword evidence="2" id="KW-1185">Reference proteome</keyword>
<name>A0A1I2GZR9_9ACTN</name>
<dbReference type="AlphaFoldDB" id="A0A1I2GZR9"/>
<proteinExistence type="predicted"/>
<dbReference type="STRING" id="35752.SAMN05421541_107312"/>
<dbReference type="Proteomes" id="UP000199645">
    <property type="component" value="Unassembled WGS sequence"/>
</dbReference>
<dbReference type="EMBL" id="FONV01000007">
    <property type="protein sequence ID" value="SFF22643.1"/>
    <property type="molecule type" value="Genomic_DNA"/>
</dbReference>
<evidence type="ECO:0000313" key="2">
    <source>
        <dbReference type="Proteomes" id="UP000199645"/>
    </source>
</evidence>
<reference evidence="1 2" key="1">
    <citation type="submission" date="2016-10" db="EMBL/GenBank/DDBJ databases">
        <authorList>
            <person name="de Groot N.N."/>
        </authorList>
    </citation>
    <scope>NUCLEOTIDE SEQUENCE [LARGE SCALE GENOMIC DNA]</scope>
    <source>
        <strain evidence="1 2">DSM 43019</strain>
    </source>
</reference>
<gene>
    <name evidence="1" type="ORF">SAMN05421541_107312</name>
</gene>
<protein>
    <submittedName>
        <fullName evidence="1">Uncharacterized protein</fullName>
    </submittedName>
</protein>
<sequence>MPAMRRALQGVTRHGRYLAARGLLSLFLLLDGIMPASDLGCAAES</sequence>
<organism evidence="1 2">
    <name type="scientific">Actinoplanes philippinensis</name>
    <dbReference type="NCBI Taxonomy" id="35752"/>
    <lineage>
        <taxon>Bacteria</taxon>
        <taxon>Bacillati</taxon>
        <taxon>Actinomycetota</taxon>
        <taxon>Actinomycetes</taxon>
        <taxon>Micromonosporales</taxon>
        <taxon>Micromonosporaceae</taxon>
        <taxon>Actinoplanes</taxon>
    </lineage>
</organism>